<dbReference type="EMBL" id="CTEF01000003">
    <property type="protein sequence ID" value="CQD18744.1"/>
    <property type="molecule type" value="Genomic_DNA"/>
</dbReference>
<dbReference type="AlphaFoldDB" id="A0A0U1DLB3"/>
<evidence type="ECO:0000313" key="1">
    <source>
        <dbReference type="EMBL" id="CQD18744.1"/>
    </source>
</evidence>
<reference evidence="1 2" key="1">
    <citation type="submission" date="2015-03" db="EMBL/GenBank/DDBJ databases">
        <authorList>
            <person name="Murphy D."/>
        </authorList>
    </citation>
    <scope>NUCLEOTIDE SEQUENCE [LARGE SCALE GENOMIC DNA]</scope>
    <source>
        <strain evidence="1 2">D16</strain>
    </source>
</reference>
<name>A0A0U1DLB3_9MYCO</name>
<sequence length="77" mass="8425">MVEEQKIQRAGVEPVGREHVERVSAVADRPDHARDPVGHSGMCQMRRAMSALVGENSTENTRATGAARAMRIAPYPQ</sequence>
<accession>A0A0U1DLB3</accession>
<organism evidence="1 2">
    <name type="scientific">Mycolicibacterium conceptionense</name>
    <dbReference type="NCBI Taxonomy" id="451644"/>
    <lineage>
        <taxon>Bacteria</taxon>
        <taxon>Bacillati</taxon>
        <taxon>Actinomycetota</taxon>
        <taxon>Actinomycetes</taxon>
        <taxon>Mycobacteriales</taxon>
        <taxon>Mycobacteriaceae</taxon>
        <taxon>Mycolicibacterium</taxon>
    </lineage>
</organism>
<evidence type="ECO:0000313" key="2">
    <source>
        <dbReference type="Proteomes" id="UP000182227"/>
    </source>
</evidence>
<gene>
    <name evidence="1" type="ORF">BN970_04171</name>
</gene>
<dbReference type="Proteomes" id="UP000182227">
    <property type="component" value="Unassembled WGS sequence"/>
</dbReference>
<proteinExistence type="predicted"/>
<protein>
    <submittedName>
        <fullName evidence="1">Uncharacterized protein</fullName>
    </submittedName>
</protein>